<accession>A0A4C1UC67</accession>
<dbReference type="AlphaFoldDB" id="A0A4C1UC67"/>
<evidence type="ECO:0000313" key="1">
    <source>
        <dbReference type="EMBL" id="GBP23939.1"/>
    </source>
</evidence>
<name>A0A4C1UC67_EUMVA</name>
<organism evidence="1 2">
    <name type="scientific">Eumeta variegata</name>
    <name type="common">Bagworm moth</name>
    <name type="synonym">Eumeta japonica</name>
    <dbReference type="NCBI Taxonomy" id="151549"/>
    <lineage>
        <taxon>Eukaryota</taxon>
        <taxon>Metazoa</taxon>
        <taxon>Ecdysozoa</taxon>
        <taxon>Arthropoda</taxon>
        <taxon>Hexapoda</taxon>
        <taxon>Insecta</taxon>
        <taxon>Pterygota</taxon>
        <taxon>Neoptera</taxon>
        <taxon>Endopterygota</taxon>
        <taxon>Lepidoptera</taxon>
        <taxon>Glossata</taxon>
        <taxon>Ditrysia</taxon>
        <taxon>Tineoidea</taxon>
        <taxon>Psychidae</taxon>
        <taxon>Oiketicinae</taxon>
        <taxon>Eumeta</taxon>
    </lineage>
</organism>
<gene>
    <name evidence="1" type="ORF">EVAR_17576_1</name>
</gene>
<dbReference type="EMBL" id="BGZK01000155">
    <property type="protein sequence ID" value="GBP23939.1"/>
    <property type="molecule type" value="Genomic_DNA"/>
</dbReference>
<proteinExistence type="predicted"/>
<dbReference type="Proteomes" id="UP000299102">
    <property type="component" value="Unassembled WGS sequence"/>
</dbReference>
<keyword evidence="2" id="KW-1185">Reference proteome</keyword>
<evidence type="ECO:0000313" key="2">
    <source>
        <dbReference type="Proteomes" id="UP000299102"/>
    </source>
</evidence>
<protein>
    <submittedName>
        <fullName evidence="1">Uncharacterized protein</fullName>
    </submittedName>
</protein>
<reference evidence="1 2" key="1">
    <citation type="journal article" date="2019" name="Commun. Biol.">
        <title>The bagworm genome reveals a unique fibroin gene that provides high tensile strength.</title>
        <authorList>
            <person name="Kono N."/>
            <person name="Nakamura H."/>
            <person name="Ohtoshi R."/>
            <person name="Tomita M."/>
            <person name="Numata K."/>
            <person name="Arakawa K."/>
        </authorList>
    </citation>
    <scope>NUCLEOTIDE SEQUENCE [LARGE SCALE GENOMIC DNA]</scope>
</reference>
<sequence>MGNVKENIKLGSFCACNIECKTLLSALLLELQDMGGVRGGHDGYELPGLVLHPIIVFELEPVNVAPFALARRCSKLDLPLLEGCFESAL</sequence>
<comment type="caution">
    <text evidence="1">The sequence shown here is derived from an EMBL/GenBank/DDBJ whole genome shotgun (WGS) entry which is preliminary data.</text>
</comment>